<dbReference type="InterPro" id="IPR013249">
    <property type="entry name" value="RNA_pol_sigma70_r4_t2"/>
</dbReference>
<comment type="caution">
    <text evidence="9">The sequence shown here is derived from an EMBL/GenBank/DDBJ whole genome shotgun (WGS) entry which is preliminary data.</text>
</comment>
<dbReference type="Proteomes" id="UP001589813">
    <property type="component" value="Unassembled WGS sequence"/>
</dbReference>
<keyword evidence="2 6" id="KW-0805">Transcription regulation</keyword>
<evidence type="ECO:0000259" key="8">
    <source>
        <dbReference type="Pfam" id="PF08281"/>
    </source>
</evidence>
<keyword evidence="10" id="KW-1185">Reference proteome</keyword>
<dbReference type="Gene3D" id="1.10.1740.10">
    <property type="match status" value="1"/>
</dbReference>
<dbReference type="Pfam" id="PF08281">
    <property type="entry name" value="Sigma70_r4_2"/>
    <property type="match status" value="1"/>
</dbReference>
<evidence type="ECO:0000256" key="3">
    <source>
        <dbReference type="ARBA" id="ARBA00023082"/>
    </source>
</evidence>
<evidence type="ECO:0000256" key="1">
    <source>
        <dbReference type="ARBA" id="ARBA00010641"/>
    </source>
</evidence>
<comment type="similarity">
    <text evidence="1 6">Belongs to the sigma-70 factor family. ECF subfamily.</text>
</comment>
<keyword evidence="4 6" id="KW-0238">DNA-binding</keyword>
<gene>
    <name evidence="9" type="ORF">ACFFJP_08075</name>
</gene>
<evidence type="ECO:0000256" key="5">
    <source>
        <dbReference type="ARBA" id="ARBA00023163"/>
    </source>
</evidence>
<reference evidence="9 10" key="1">
    <citation type="submission" date="2024-09" db="EMBL/GenBank/DDBJ databases">
        <authorList>
            <person name="Sun Q."/>
            <person name="Mori K."/>
        </authorList>
    </citation>
    <scope>NUCLEOTIDE SEQUENCE [LARGE SCALE GENOMIC DNA]</scope>
    <source>
        <strain evidence="9 10">KCTC 23315</strain>
    </source>
</reference>
<dbReference type="RefSeq" id="WP_377242241.1">
    <property type="nucleotide sequence ID" value="NZ_JBHLXP010000001.1"/>
</dbReference>
<dbReference type="NCBIfam" id="TIGR02937">
    <property type="entry name" value="sigma70-ECF"/>
    <property type="match status" value="1"/>
</dbReference>
<accession>A0ABV6BBJ8</accession>
<dbReference type="Pfam" id="PF04542">
    <property type="entry name" value="Sigma70_r2"/>
    <property type="match status" value="1"/>
</dbReference>
<dbReference type="InterPro" id="IPR036388">
    <property type="entry name" value="WH-like_DNA-bd_sf"/>
</dbReference>
<feature type="domain" description="RNA polymerase sigma factor 70 region 4 type 2" evidence="8">
    <location>
        <begin position="103"/>
        <end position="155"/>
    </location>
</feature>
<dbReference type="PANTHER" id="PTHR43133">
    <property type="entry name" value="RNA POLYMERASE ECF-TYPE SIGMA FACTO"/>
    <property type="match status" value="1"/>
</dbReference>
<dbReference type="EMBL" id="JBHLXP010000001">
    <property type="protein sequence ID" value="MFC0048242.1"/>
    <property type="molecule type" value="Genomic_DNA"/>
</dbReference>
<dbReference type="InterPro" id="IPR013325">
    <property type="entry name" value="RNA_pol_sigma_r2"/>
</dbReference>
<protein>
    <recommendedName>
        <fullName evidence="6">RNA polymerase sigma factor</fullName>
    </recommendedName>
</protein>
<dbReference type="InterPro" id="IPR007627">
    <property type="entry name" value="RNA_pol_sigma70_r2"/>
</dbReference>
<dbReference type="NCBIfam" id="NF009170">
    <property type="entry name" value="PRK12517.1"/>
    <property type="match status" value="1"/>
</dbReference>
<name>A0ABV6BBJ8_9GAMM</name>
<dbReference type="InterPro" id="IPR039425">
    <property type="entry name" value="RNA_pol_sigma-70-like"/>
</dbReference>
<evidence type="ECO:0000256" key="2">
    <source>
        <dbReference type="ARBA" id="ARBA00023015"/>
    </source>
</evidence>
<organism evidence="9 10">
    <name type="scientific">Rheinheimera tilapiae</name>
    <dbReference type="NCBI Taxonomy" id="875043"/>
    <lineage>
        <taxon>Bacteria</taxon>
        <taxon>Pseudomonadati</taxon>
        <taxon>Pseudomonadota</taxon>
        <taxon>Gammaproteobacteria</taxon>
        <taxon>Chromatiales</taxon>
        <taxon>Chromatiaceae</taxon>
        <taxon>Rheinheimera</taxon>
    </lineage>
</organism>
<dbReference type="SUPFAM" id="SSF88946">
    <property type="entry name" value="Sigma2 domain of RNA polymerase sigma factors"/>
    <property type="match status" value="1"/>
</dbReference>
<proteinExistence type="inferred from homology"/>
<sequence>MNSAQQRYEALVRAYTPDLYRYAYWLCRSKSIAEDLVQDTLLRAWKNLAQLQEAGAAKSWLLTILRHENARRFERKQFDYSDVEQDSLEDTAHASPEHWVATDRLHRLMLEMPQEYREPLVMQLLLGMTGDEIATVLQLNLNTVNTRLFRGRAQLRARLQPDHSDGVSQHG</sequence>
<evidence type="ECO:0000256" key="6">
    <source>
        <dbReference type="RuleBase" id="RU000716"/>
    </source>
</evidence>
<evidence type="ECO:0000313" key="9">
    <source>
        <dbReference type="EMBL" id="MFC0048242.1"/>
    </source>
</evidence>
<dbReference type="InterPro" id="IPR014284">
    <property type="entry name" value="RNA_pol_sigma-70_dom"/>
</dbReference>
<dbReference type="InterPro" id="IPR013324">
    <property type="entry name" value="RNA_pol_sigma_r3/r4-like"/>
</dbReference>
<feature type="domain" description="RNA polymerase sigma-70 region 2" evidence="7">
    <location>
        <begin position="11"/>
        <end position="77"/>
    </location>
</feature>
<evidence type="ECO:0000256" key="4">
    <source>
        <dbReference type="ARBA" id="ARBA00023125"/>
    </source>
</evidence>
<dbReference type="PANTHER" id="PTHR43133:SF51">
    <property type="entry name" value="RNA POLYMERASE SIGMA FACTOR"/>
    <property type="match status" value="1"/>
</dbReference>
<evidence type="ECO:0000259" key="7">
    <source>
        <dbReference type="Pfam" id="PF04542"/>
    </source>
</evidence>
<dbReference type="Gene3D" id="1.10.10.10">
    <property type="entry name" value="Winged helix-like DNA-binding domain superfamily/Winged helix DNA-binding domain"/>
    <property type="match status" value="1"/>
</dbReference>
<dbReference type="SUPFAM" id="SSF88659">
    <property type="entry name" value="Sigma3 and sigma4 domains of RNA polymerase sigma factors"/>
    <property type="match status" value="1"/>
</dbReference>
<dbReference type="PROSITE" id="PS01063">
    <property type="entry name" value="SIGMA70_ECF"/>
    <property type="match status" value="1"/>
</dbReference>
<keyword evidence="5 6" id="KW-0804">Transcription</keyword>
<keyword evidence="3 6" id="KW-0731">Sigma factor</keyword>
<dbReference type="InterPro" id="IPR000838">
    <property type="entry name" value="RNA_pol_sigma70_ECF_CS"/>
</dbReference>
<dbReference type="CDD" id="cd06171">
    <property type="entry name" value="Sigma70_r4"/>
    <property type="match status" value="1"/>
</dbReference>
<evidence type="ECO:0000313" key="10">
    <source>
        <dbReference type="Proteomes" id="UP001589813"/>
    </source>
</evidence>